<dbReference type="EMBL" id="JAVDVI010000006">
    <property type="protein sequence ID" value="MDR6967657.1"/>
    <property type="molecule type" value="Genomic_DNA"/>
</dbReference>
<keyword evidence="1" id="KW-0812">Transmembrane</keyword>
<dbReference type="Pfam" id="PF14258">
    <property type="entry name" value="DUF4350"/>
    <property type="match status" value="1"/>
</dbReference>
<dbReference type="RefSeq" id="WP_310025890.1">
    <property type="nucleotide sequence ID" value="NZ_JAVDVI010000006.1"/>
</dbReference>
<keyword evidence="1" id="KW-1133">Transmembrane helix</keyword>
<accession>A0ABU1TQL5</accession>
<comment type="caution">
    <text evidence="3">The sequence shown here is derived from an EMBL/GenBank/DDBJ whole genome shotgun (WGS) entry which is preliminary data.</text>
</comment>
<organism evidence="3 4">
    <name type="scientific">Flavobacterium arsenatis</name>
    <dbReference type="NCBI Taxonomy" id="1484332"/>
    <lineage>
        <taxon>Bacteria</taxon>
        <taxon>Pseudomonadati</taxon>
        <taxon>Bacteroidota</taxon>
        <taxon>Flavobacteriia</taxon>
        <taxon>Flavobacteriales</taxon>
        <taxon>Flavobacteriaceae</taxon>
        <taxon>Flavobacterium</taxon>
    </lineage>
</organism>
<reference evidence="3 4" key="1">
    <citation type="submission" date="2023-07" db="EMBL/GenBank/DDBJ databases">
        <title>Sorghum-associated microbial communities from plants grown in Nebraska, USA.</title>
        <authorList>
            <person name="Schachtman D."/>
        </authorList>
    </citation>
    <scope>NUCLEOTIDE SEQUENCE [LARGE SCALE GENOMIC DNA]</scope>
    <source>
        <strain evidence="3 4">3773</strain>
    </source>
</reference>
<dbReference type="InterPro" id="IPR025646">
    <property type="entry name" value="DUF4350"/>
</dbReference>
<evidence type="ECO:0000313" key="3">
    <source>
        <dbReference type="EMBL" id="MDR6967657.1"/>
    </source>
</evidence>
<gene>
    <name evidence="3" type="ORF">J2X31_001669</name>
</gene>
<sequence length="399" mass="46377">MDKSLKIYVAFLVLLLSVIVIIDINAPKPINWTPTYSLSDKNPLGMYVFNQEVGSLLKDRKIEKINITPYEYLEPLYDYDSLVNTYEAKGSFLIINGFSVLDSESITELFYFADHGNDVFISMKSFPYQLLDSLKIEVGTDFEYTDNSKLWMANPALGETKYDLKEGIGNTYFSKIDTLNTTVLGYQGNKDKNTNFIKVPYKNGNFYLHSQPAAFTNFHLLKDNHHEYASKILSYLPKENVYWYTKDIYGNSISQSPLRFIFSQPALKSAWYLFLLGFVVFIIFNTKRKQRIVPIIKPLENTTIDFTKTIGNLYFQEGDHDNIMDKKIIYFLDKIRQDYLLDTNILDDQFIKKLHLKTGKKIEDIQKVVYLINHHRKGNFESVESDLIELNSIIEKITN</sequence>
<evidence type="ECO:0000259" key="2">
    <source>
        <dbReference type="Pfam" id="PF14258"/>
    </source>
</evidence>
<name>A0ABU1TQL5_9FLAO</name>
<keyword evidence="1" id="KW-0472">Membrane</keyword>
<proteinExistence type="predicted"/>
<protein>
    <recommendedName>
        <fullName evidence="2">DUF4350 domain-containing protein</fullName>
    </recommendedName>
</protein>
<evidence type="ECO:0000256" key="1">
    <source>
        <dbReference type="SAM" id="Phobius"/>
    </source>
</evidence>
<feature type="transmembrane region" description="Helical" evidence="1">
    <location>
        <begin position="269"/>
        <end position="286"/>
    </location>
</feature>
<dbReference type="Proteomes" id="UP001255185">
    <property type="component" value="Unassembled WGS sequence"/>
</dbReference>
<feature type="domain" description="DUF4350" evidence="2">
    <location>
        <begin position="79"/>
        <end position="233"/>
    </location>
</feature>
<keyword evidence="4" id="KW-1185">Reference proteome</keyword>
<evidence type="ECO:0000313" key="4">
    <source>
        <dbReference type="Proteomes" id="UP001255185"/>
    </source>
</evidence>
<feature type="transmembrane region" description="Helical" evidence="1">
    <location>
        <begin position="7"/>
        <end position="26"/>
    </location>
</feature>